<accession>A0ABN6RJ99</accession>
<dbReference type="RefSeq" id="WP_264777874.1">
    <property type="nucleotide sequence ID" value="NZ_AP026561.1"/>
</dbReference>
<feature type="transmembrane region" description="Helical" evidence="1">
    <location>
        <begin position="222"/>
        <end position="238"/>
    </location>
</feature>
<keyword evidence="3" id="KW-1185">Reference proteome</keyword>
<protein>
    <recommendedName>
        <fullName evidence="4">O-antigen ligase domain-containing protein</fullName>
    </recommendedName>
</protein>
<feature type="transmembrane region" description="Helical" evidence="1">
    <location>
        <begin position="12"/>
        <end position="30"/>
    </location>
</feature>
<feature type="transmembrane region" description="Helical" evidence="1">
    <location>
        <begin position="376"/>
        <end position="396"/>
    </location>
</feature>
<name>A0ABN6RJ99_9DEIO</name>
<feature type="transmembrane region" description="Helical" evidence="1">
    <location>
        <begin position="172"/>
        <end position="192"/>
    </location>
</feature>
<feature type="transmembrane region" description="Helical" evidence="1">
    <location>
        <begin position="345"/>
        <end position="364"/>
    </location>
</feature>
<feature type="transmembrane region" description="Helical" evidence="1">
    <location>
        <begin position="124"/>
        <end position="144"/>
    </location>
</feature>
<keyword evidence="1" id="KW-1133">Transmembrane helix</keyword>
<keyword evidence="1" id="KW-0472">Membrane</keyword>
<geneLocation type="plasmid" evidence="2 3">
    <name>pDAETH-1</name>
</geneLocation>
<feature type="transmembrane region" description="Helical" evidence="1">
    <location>
        <begin position="65"/>
        <end position="88"/>
    </location>
</feature>
<gene>
    <name evidence="2" type="ORF">DAETH_33620</name>
</gene>
<keyword evidence="2" id="KW-0614">Plasmid</keyword>
<feature type="transmembrane region" description="Helical" evidence="1">
    <location>
        <begin position="36"/>
        <end position="58"/>
    </location>
</feature>
<proteinExistence type="predicted"/>
<keyword evidence="1" id="KW-0812">Transmembrane</keyword>
<evidence type="ECO:0000313" key="2">
    <source>
        <dbReference type="EMBL" id="BDP43393.1"/>
    </source>
</evidence>
<evidence type="ECO:0008006" key="4">
    <source>
        <dbReference type="Google" id="ProtNLM"/>
    </source>
</evidence>
<evidence type="ECO:0000256" key="1">
    <source>
        <dbReference type="SAM" id="Phobius"/>
    </source>
</evidence>
<sequence>MHLSRRKVDFWLHAGIFSLYLGTLSVFGLAKRVNDALGNAALFGLLVLSLALLAYAALRTRGVPLFGLVLLGLLPLVHYGVFVVTGASTVGASIYLYKFGGFLLAPFVWLWVRRHDDAQVERVIMLLSLVTALRALLAFALPGVHPGAAGTGALAFADDFGIYERVGGFARVFYPGMALVFLGLLISLERVLSARTLRVWPEVFKVALFTAALLVTLSRGSIIFALLLTSLYVLVRLLQRPVAHLRLARVALGGLVAVNALALVFTFSSFGASLGASLTGLTHSDRLTLDRANIDWRERQVKLAFSLVNTEERRLFGVGTHTLIPSNPDLLTGATNDLHYSYHSILWTFGYVGLGLLVAFGIVQPLVRAVWARGQLVLPFAFTTLYIALVGAYTIVFTTPDWNFALCLCAAYLNARAWKRQPSSRRETADLQAAPSGAVSL</sequence>
<dbReference type="EMBL" id="AP026561">
    <property type="protein sequence ID" value="BDP43393.1"/>
    <property type="molecule type" value="Genomic_DNA"/>
</dbReference>
<feature type="transmembrane region" description="Helical" evidence="1">
    <location>
        <begin position="250"/>
        <end position="272"/>
    </location>
</feature>
<dbReference type="Proteomes" id="UP001064971">
    <property type="component" value="Plasmid pDAETH-1"/>
</dbReference>
<reference evidence="2" key="1">
    <citation type="submission" date="2022-07" db="EMBL/GenBank/DDBJ databases">
        <title>Complete Genome Sequence of the Radioresistant Bacterium Deinococcus aetherius ST0316, Isolated from the Air Dust collected in Lower Stratosphere above Japan.</title>
        <authorList>
            <person name="Satoh K."/>
            <person name="Hagiwara K."/>
            <person name="Katsumata K."/>
            <person name="Kubo A."/>
            <person name="Yokobori S."/>
            <person name="Yamagishi A."/>
            <person name="Oono Y."/>
            <person name="Narumi I."/>
        </authorList>
    </citation>
    <scope>NUCLEOTIDE SEQUENCE</scope>
    <source>
        <strain evidence="2">ST0316</strain>
        <plasmid evidence="2">pDAETH-1</plasmid>
    </source>
</reference>
<organism evidence="2 3">
    <name type="scientific">Deinococcus aetherius</name>
    <dbReference type="NCBI Taxonomy" id="200252"/>
    <lineage>
        <taxon>Bacteria</taxon>
        <taxon>Thermotogati</taxon>
        <taxon>Deinococcota</taxon>
        <taxon>Deinococci</taxon>
        <taxon>Deinococcales</taxon>
        <taxon>Deinococcaceae</taxon>
        <taxon>Deinococcus</taxon>
    </lineage>
</organism>
<evidence type="ECO:0000313" key="3">
    <source>
        <dbReference type="Proteomes" id="UP001064971"/>
    </source>
</evidence>
<feature type="transmembrane region" description="Helical" evidence="1">
    <location>
        <begin position="94"/>
        <end position="112"/>
    </location>
</feature>